<dbReference type="SUPFAM" id="SSF50494">
    <property type="entry name" value="Trypsin-like serine proteases"/>
    <property type="match status" value="1"/>
</dbReference>
<dbReference type="OrthoDB" id="10061449at2759"/>
<keyword evidence="1" id="KW-1015">Disulfide bond</keyword>
<sequence>MFTGKLSLILLATAVTISAASSVPNLGLEGATVAAKGQFPFQASVQSCPLTLCRHVCGGVIINANWILTASSCLDKADRIVVATVDLDDNLAYFYIKAKVAYKGNANSPDIGLIKLTEPIPFGKNCQPVKLPKQGQEFNGTAVVSGYGHTLIPNNNVLGYVSGRKIVTYEECNKVLVSLAGLEGSSLNPTNNICTLNERSNNCHGDDGGPLSQDGVLVGTVTWHVRPCGKSNAPNVFTKVSNFVDWINQTIASNK</sequence>
<evidence type="ECO:0000256" key="3">
    <source>
        <dbReference type="SAM" id="SignalP"/>
    </source>
</evidence>
<evidence type="ECO:0000256" key="2">
    <source>
        <dbReference type="ARBA" id="ARBA00024195"/>
    </source>
</evidence>
<dbReference type="Gene3D" id="2.40.10.10">
    <property type="entry name" value="Trypsin-like serine proteases"/>
    <property type="match status" value="2"/>
</dbReference>
<dbReference type="InterPro" id="IPR043504">
    <property type="entry name" value="Peptidase_S1_PA_chymotrypsin"/>
</dbReference>
<feature type="domain" description="Peptidase S1" evidence="4">
    <location>
        <begin position="28"/>
        <end position="252"/>
    </location>
</feature>
<proteinExistence type="inferred from homology"/>
<dbReference type="InterPro" id="IPR009003">
    <property type="entry name" value="Peptidase_S1_PA"/>
</dbReference>
<dbReference type="InterPro" id="IPR001254">
    <property type="entry name" value="Trypsin_dom"/>
</dbReference>
<dbReference type="PROSITE" id="PS50240">
    <property type="entry name" value="TRYPSIN_DOM"/>
    <property type="match status" value="1"/>
</dbReference>
<dbReference type="SMART" id="SM00020">
    <property type="entry name" value="Tryp_SPc"/>
    <property type="match status" value="1"/>
</dbReference>
<reference evidence="5" key="1">
    <citation type="submission" date="2022-01" db="EMBL/GenBank/DDBJ databases">
        <authorList>
            <person name="King R."/>
        </authorList>
    </citation>
    <scope>NUCLEOTIDE SEQUENCE</scope>
</reference>
<dbReference type="GO" id="GO:0006508">
    <property type="term" value="P:proteolysis"/>
    <property type="evidence" value="ECO:0007669"/>
    <property type="project" value="InterPro"/>
</dbReference>
<dbReference type="InterPro" id="IPR001314">
    <property type="entry name" value="Peptidase_S1A"/>
</dbReference>
<dbReference type="PANTHER" id="PTHR24256">
    <property type="entry name" value="TRYPTASE-RELATED"/>
    <property type="match status" value="1"/>
</dbReference>
<dbReference type="PRINTS" id="PR00722">
    <property type="entry name" value="CHYMOTRYPSIN"/>
</dbReference>
<dbReference type="GO" id="GO:0004252">
    <property type="term" value="F:serine-type endopeptidase activity"/>
    <property type="evidence" value="ECO:0007669"/>
    <property type="project" value="InterPro"/>
</dbReference>
<dbReference type="InterPro" id="IPR051487">
    <property type="entry name" value="Ser/Thr_Proteases_Immune/Dev"/>
</dbReference>
<dbReference type="Proteomes" id="UP001153712">
    <property type="component" value="Chromosome 2"/>
</dbReference>
<keyword evidence="3" id="KW-0732">Signal</keyword>
<evidence type="ECO:0000313" key="6">
    <source>
        <dbReference type="Proteomes" id="UP001153712"/>
    </source>
</evidence>
<dbReference type="AlphaFoldDB" id="A0A9N9XLX4"/>
<name>A0A9N9XLX4_PHYSR</name>
<dbReference type="EMBL" id="OU900095">
    <property type="protein sequence ID" value="CAG9859132.1"/>
    <property type="molecule type" value="Genomic_DNA"/>
</dbReference>
<protein>
    <recommendedName>
        <fullName evidence="4">Peptidase S1 domain-containing protein</fullName>
    </recommendedName>
</protein>
<dbReference type="Pfam" id="PF00089">
    <property type="entry name" value="Trypsin"/>
    <property type="match status" value="1"/>
</dbReference>
<accession>A0A9N9XLX4</accession>
<organism evidence="5 6">
    <name type="scientific">Phyllotreta striolata</name>
    <name type="common">Striped flea beetle</name>
    <name type="synonym">Crioceris striolata</name>
    <dbReference type="NCBI Taxonomy" id="444603"/>
    <lineage>
        <taxon>Eukaryota</taxon>
        <taxon>Metazoa</taxon>
        <taxon>Ecdysozoa</taxon>
        <taxon>Arthropoda</taxon>
        <taxon>Hexapoda</taxon>
        <taxon>Insecta</taxon>
        <taxon>Pterygota</taxon>
        <taxon>Neoptera</taxon>
        <taxon>Endopterygota</taxon>
        <taxon>Coleoptera</taxon>
        <taxon>Polyphaga</taxon>
        <taxon>Cucujiformia</taxon>
        <taxon>Chrysomeloidea</taxon>
        <taxon>Chrysomelidae</taxon>
        <taxon>Galerucinae</taxon>
        <taxon>Alticini</taxon>
        <taxon>Phyllotreta</taxon>
    </lineage>
</organism>
<evidence type="ECO:0000256" key="1">
    <source>
        <dbReference type="ARBA" id="ARBA00023157"/>
    </source>
</evidence>
<evidence type="ECO:0000259" key="4">
    <source>
        <dbReference type="PROSITE" id="PS50240"/>
    </source>
</evidence>
<feature type="signal peptide" evidence="3">
    <location>
        <begin position="1"/>
        <end position="22"/>
    </location>
</feature>
<keyword evidence="6" id="KW-1185">Reference proteome</keyword>
<comment type="similarity">
    <text evidence="2">Belongs to the peptidase S1 family. CLIP subfamily.</text>
</comment>
<evidence type="ECO:0000313" key="5">
    <source>
        <dbReference type="EMBL" id="CAG9859132.1"/>
    </source>
</evidence>
<feature type="chain" id="PRO_5040506164" description="Peptidase S1 domain-containing protein" evidence="3">
    <location>
        <begin position="23"/>
        <end position="255"/>
    </location>
</feature>
<dbReference type="CDD" id="cd00190">
    <property type="entry name" value="Tryp_SPc"/>
    <property type="match status" value="1"/>
</dbReference>
<gene>
    <name evidence="5" type="ORF">PHYEVI_LOCUS5508</name>
</gene>